<keyword evidence="6" id="KW-0663">Pyridoxal phosphate</keyword>
<dbReference type="GO" id="GO:0008483">
    <property type="term" value="F:transaminase activity"/>
    <property type="evidence" value="ECO:0007669"/>
    <property type="project" value="UniProtKB-KW"/>
</dbReference>
<dbReference type="SUPFAM" id="SSF53383">
    <property type="entry name" value="PLP-dependent transferases"/>
    <property type="match status" value="1"/>
</dbReference>
<dbReference type="InterPro" id="IPR004839">
    <property type="entry name" value="Aminotransferase_I/II_large"/>
</dbReference>
<dbReference type="InterPro" id="IPR015422">
    <property type="entry name" value="PyrdxlP-dep_Trfase_small"/>
</dbReference>
<dbReference type="Gene3D" id="1.10.10.10">
    <property type="entry name" value="Winged helix-like DNA-binding domain superfamily/Winged helix DNA-binding domain"/>
    <property type="match status" value="1"/>
</dbReference>
<dbReference type="Pfam" id="PF00155">
    <property type="entry name" value="Aminotran_1_2"/>
    <property type="match status" value="1"/>
</dbReference>
<comment type="cofactor">
    <cofactor evidence="1">
        <name>pyridoxal 5'-phosphate</name>
        <dbReference type="ChEBI" id="CHEBI:597326"/>
    </cofactor>
</comment>
<evidence type="ECO:0000256" key="3">
    <source>
        <dbReference type="ARBA" id="ARBA00015123"/>
    </source>
</evidence>
<evidence type="ECO:0000256" key="5">
    <source>
        <dbReference type="ARBA" id="ARBA00022679"/>
    </source>
</evidence>
<dbReference type="InterPro" id="IPR050859">
    <property type="entry name" value="Class-I_PLP-dep_aminotransf"/>
</dbReference>
<sequence length="475" mass="53928">MVALYVSLANSVVENIQSGKLPIGFKMPSIRKFKDQHQISKTTALNCYHLLQEQGWLQSKPQSGFYTSLPYGNQSSPTFPKFKAIIAKPKALRLADIEQDSPFYASQLAPELTPTTLLNRCFKRANSRIDSAINLYPEAQGNPKLIRSLAHHFSQHYFPITESLVITNGCIDSVKTAIEVTTNEGDAIAITSPCFSGLLELLASTKRMVVEIPSNNGQLDLQQLEQHMIQGNIKACLLSANHINPQGICLTVEQKQTLAKLAARYHIAIIEDDVFLELSYTNTSPLPIKHWDKKGWVLWCGSISKTLTPSYRIGWCEPGRFFDQYLKLRQVQFYGVSQPLQNTLHEFIRSGLYLKHLKQLRLTLAKQTKDYYQLLQQHLPTTARLSKALGGMVIWVQIPQLNSQLLFNLAKNEGIYFKPGNEFSSRKLYNDCFRINAGWPITPQQEFDAEANKNIEKRRSKLIKLCELINSNIHY</sequence>
<dbReference type="InterPro" id="IPR000524">
    <property type="entry name" value="Tscrpt_reg_HTH_GntR"/>
</dbReference>
<organism evidence="11 12">
    <name type="scientific">Spartinivicinus poritis</name>
    <dbReference type="NCBI Taxonomy" id="2994640"/>
    <lineage>
        <taxon>Bacteria</taxon>
        <taxon>Pseudomonadati</taxon>
        <taxon>Pseudomonadota</taxon>
        <taxon>Gammaproteobacteria</taxon>
        <taxon>Oceanospirillales</taxon>
        <taxon>Zooshikellaceae</taxon>
        <taxon>Spartinivicinus</taxon>
    </lineage>
</organism>
<dbReference type="InterPro" id="IPR015424">
    <property type="entry name" value="PyrdxlP-dep_Trfase"/>
</dbReference>
<dbReference type="Gene3D" id="3.40.640.10">
    <property type="entry name" value="Type I PLP-dependent aspartate aminotransferase-like (Major domain)"/>
    <property type="match status" value="1"/>
</dbReference>
<dbReference type="PROSITE" id="PS50949">
    <property type="entry name" value="HTH_GNTR"/>
    <property type="match status" value="1"/>
</dbReference>
<dbReference type="Proteomes" id="UP001528823">
    <property type="component" value="Unassembled WGS sequence"/>
</dbReference>
<proteinExistence type="inferred from homology"/>
<dbReference type="SMART" id="SM00345">
    <property type="entry name" value="HTH_GNTR"/>
    <property type="match status" value="1"/>
</dbReference>
<dbReference type="SUPFAM" id="SSF46785">
    <property type="entry name" value="Winged helix' DNA-binding domain"/>
    <property type="match status" value="1"/>
</dbReference>
<comment type="caution">
    <text evidence="11">The sequence shown here is derived from an EMBL/GenBank/DDBJ whole genome shotgun (WGS) entry which is preliminary data.</text>
</comment>
<dbReference type="CDD" id="cd00609">
    <property type="entry name" value="AAT_like"/>
    <property type="match status" value="1"/>
</dbReference>
<keyword evidence="12" id="KW-1185">Reference proteome</keyword>
<keyword evidence="7" id="KW-0805">Transcription regulation</keyword>
<protein>
    <recommendedName>
        <fullName evidence="3">HTH-type transcriptional regulator NorG</fullName>
    </recommendedName>
</protein>
<comment type="similarity">
    <text evidence="2">In the C-terminal section; belongs to the class-I pyridoxal-phosphate-dependent aminotransferase family.</text>
</comment>
<evidence type="ECO:0000256" key="1">
    <source>
        <dbReference type="ARBA" id="ARBA00001933"/>
    </source>
</evidence>
<keyword evidence="8" id="KW-0238">DNA-binding</keyword>
<dbReference type="Pfam" id="PF00392">
    <property type="entry name" value="GntR"/>
    <property type="match status" value="1"/>
</dbReference>
<dbReference type="PANTHER" id="PTHR42790">
    <property type="entry name" value="AMINOTRANSFERASE"/>
    <property type="match status" value="1"/>
</dbReference>
<dbReference type="InterPro" id="IPR036388">
    <property type="entry name" value="WH-like_DNA-bd_sf"/>
</dbReference>
<evidence type="ECO:0000256" key="7">
    <source>
        <dbReference type="ARBA" id="ARBA00023015"/>
    </source>
</evidence>
<dbReference type="RefSeq" id="WP_274691242.1">
    <property type="nucleotide sequence ID" value="NZ_JAPMOU010000046.1"/>
</dbReference>
<dbReference type="PANTHER" id="PTHR42790:SF7">
    <property type="entry name" value="GNTR FAMILY TRANSCRIPTIONAL REGULATORY PROTEIN"/>
    <property type="match status" value="1"/>
</dbReference>
<dbReference type="Gene3D" id="3.90.1150.10">
    <property type="entry name" value="Aspartate Aminotransferase, domain 1"/>
    <property type="match status" value="1"/>
</dbReference>
<keyword evidence="9" id="KW-0804">Transcription</keyword>
<keyword evidence="5" id="KW-0808">Transferase</keyword>
<evidence type="ECO:0000256" key="9">
    <source>
        <dbReference type="ARBA" id="ARBA00023163"/>
    </source>
</evidence>
<dbReference type="InterPro" id="IPR015421">
    <property type="entry name" value="PyrdxlP-dep_Trfase_major"/>
</dbReference>
<name>A0ABT5UEW9_9GAMM</name>
<reference evidence="11 12" key="1">
    <citation type="submission" date="2022-11" db="EMBL/GenBank/DDBJ databases">
        <title>Spartinivicinus poritis sp. nov., isolated from scleractinian coral Porites lutea.</title>
        <authorList>
            <person name="Zhang G."/>
            <person name="Cai L."/>
            <person name="Wei Q."/>
        </authorList>
    </citation>
    <scope>NUCLEOTIDE SEQUENCE [LARGE SCALE GENOMIC DNA]</scope>
    <source>
        <strain evidence="11 12">A2-2</strain>
    </source>
</reference>
<evidence type="ECO:0000256" key="2">
    <source>
        <dbReference type="ARBA" id="ARBA00005384"/>
    </source>
</evidence>
<evidence type="ECO:0000313" key="11">
    <source>
        <dbReference type="EMBL" id="MDE1464934.1"/>
    </source>
</evidence>
<feature type="domain" description="HTH gntR-type" evidence="10">
    <location>
        <begin position="2"/>
        <end position="70"/>
    </location>
</feature>
<evidence type="ECO:0000256" key="6">
    <source>
        <dbReference type="ARBA" id="ARBA00022898"/>
    </source>
</evidence>
<gene>
    <name evidence="11" type="ORF">ORQ98_23505</name>
</gene>
<accession>A0ABT5UEW9</accession>
<evidence type="ECO:0000313" key="12">
    <source>
        <dbReference type="Proteomes" id="UP001528823"/>
    </source>
</evidence>
<evidence type="ECO:0000259" key="10">
    <source>
        <dbReference type="PROSITE" id="PS50949"/>
    </source>
</evidence>
<dbReference type="InterPro" id="IPR036390">
    <property type="entry name" value="WH_DNA-bd_sf"/>
</dbReference>
<keyword evidence="4 11" id="KW-0032">Aminotransferase</keyword>
<evidence type="ECO:0000256" key="8">
    <source>
        <dbReference type="ARBA" id="ARBA00023125"/>
    </source>
</evidence>
<evidence type="ECO:0000256" key="4">
    <source>
        <dbReference type="ARBA" id="ARBA00022576"/>
    </source>
</evidence>
<dbReference type="EMBL" id="JAPMOU010000046">
    <property type="protein sequence ID" value="MDE1464934.1"/>
    <property type="molecule type" value="Genomic_DNA"/>
</dbReference>